<protein>
    <submittedName>
        <fullName evidence="2 4">Uncharacterized protein</fullName>
    </submittedName>
</protein>
<evidence type="ECO:0000313" key="2">
    <source>
        <dbReference type="EMBL" id="CEF61034.1"/>
    </source>
</evidence>
<dbReference type="Pfam" id="PF10166">
    <property type="entry name" value="DUF2368"/>
    <property type="match status" value="1"/>
</dbReference>
<proteinExistence type="predicted"/>
<keyword evidence="1" id="KW-1133">Transmembrane helix</keyword>
<accession>A0A090L0K9</accession>
<sequence length="130" mass="15300">MNLLKKQLNEFFDRQFESEIVLQELLKEKERAIELSKKRELFGWMSMCLPVMACFSIYLSQRTKNKTIVFSVCPFIMIYGYYCDEVLGSKFEKIKNTAELIMSKEPHLLKPVGGTLTLYDIDKRIKKLSE</sequence>
<evidence type="ECO:0000313" key="5">
    <source>
        <dbReference type="WormBase" id="SRAE_0000016400"/>
    </source>
</evidence>
<dbReference type="WBParaSite" id="SRAE_0000016400.1">
    <property type="protein sequence ID" value="SRAE_0000016400.1"/>
    <property type="gene ID" value="WBGene00255903"/>
</dbReference>
<evidence type="ECO:0000313" key="4">
    <source>
        <dbReference type="WBParaSite" id="SRAE_0000016400.1"/>
    </source>
</evidence>
<dbReference type="AlphaFoldDB" id="A0A090L0K9"/>
<feature type="transmembrane region" description="Helical" evidence="1">
    <location>
        <begin position="41"/>
        <end position="61"/>
    </location>
</feature>
<organism evidence="2">
    <name type="scientific">Strongyloides ratti</name>
    <name type="common">Parasitic roundworm</name>
    <dbReference type="NCBI Taxonomy" id="34506"/>
    <lineage>
        <taxon>Eukaryota</taxon>
        <taxon>Metazoa</taxon>
        <taxon>Ecdysozoa</taxon>
        <taxon>Nematoda</taxon>
        <taxon>Chromadorea</taxon>
        <taxon>Rhabditida</taxon>
        <taxon>Tylenchina</taxon>
        <taxon>Panagrolaimomorpha</taxon>
        <taxon>Strongyloidoidea</taxon>
        <taxon>Strongyloididae</taxon>
        <taxon>Strongyloides</taxon>
    </lineage>
</organism>
<evidence type="ECO:0000256" key="1">
    <source>
        <dbReference type="SAM" id="Phobius"/>
    </source>
</evidence>
<evidence type="ECO:0000313" key="3">
    <source>
        <dbReference type="Proteomes" id="UP000035682"/>
    </source>
</evidence>
<dbReference type="PANTHER" id="PTHR13411:SF6">
    <property type="entry name" value="PLASMINOGEN RECEPTOR (KT)"/>
    <property type="match status" value="1"/>
</dbReference>
<keyword evidence="1" id="KW-0472">Membrane</keyword>
<reference evidence="2" key="2">
    <citation type="submission" date="2014-09" db="EMBL/GenBank/DDBJ databases">
        <authorList>
            <person name="Aslett A.Martin."/>
        </authorList>
    </citation>
    <scope>NUCLEOTIDE SEQUENCE</scope>
    <source>
        <strain evidence="2">ED321 Heterogonic</strain>
    </source>
</reference>
<dbReference type="CTD" id="36373401"/>
<keyword evidence="1" id="KW-0812">Transmembrane</keyword>
<dbReference type="OrthoDB" id="10256697at2759"/>
<keyword evidence="3" id="KW-1185">Reference proteome</keyword>
<gene>
    <name evidence="2 4 5" type="ORF">SRAE_0000016400</name>
</gene>
<dbReference type="GO" id="GO:0005886">
    <property type="term" value="C:plasma membrane"/>
    <property type="evidence" value="ECO:0007669"/>
    <property type="project" value="InterPro"/>
</dbReference>
<dbReference type="InterPro" id="IPR019319">
    <property type="entry name" value="Plg-R(KT)"/>
</dbReference>
<name>A0A090L0K9_STRRB</name>
<dbReference type="Proteomes" id="UP000035682">
    <property type="component" value="Unplaced"/>
</dbReference>
<dbReference type="RefSeq" id="XP_024500243.1">
    <property type="nucleotide sequence ID" value="XM_024646017.1"/>
</dbReference>
<dbReference type="PANTHER" id="PTHR13411">
    <property type="entry name" value="PLASMINOGEN RECEPTOR (KT)"/>
    <property type="match status" value="1"/>
</dbReference>
<reference evidence="4" key="3">
    <citation type="submission" date="2020-12" db="UniProtKB">
        <authorList>
            <consortium name="WormBaseParasite"/>
        </authorList>
    </citation>
    <scope>IDENTIFICATION</scope>
</reference>
<dbReference type="EMBL" id="LN609405">
    <property type="protein sequence ID" value="CEF61034.1"/>
    <property type="molecule type" value="Genomic_DNA"/>
</dbReference>
<dbReference type="GeneID" id="36373401"/>
<reference evidence="3" key="1">
    <citation type="submission" date="2014-09" db="EMBL/GenBank/DDBJ databases">
        <authorList>
            <person name="Martin A.A."/>
        </authorList>
    </citation>
    <scope>NUCLEOTIDE SEQUENCE</scope>
    <source>
        <strain evidence="3">ED321</strain>
    </source>
</reference>
<dbReference type="WormBase" id="SRAE_0000016400">
    <property type="protein sequence ID" value="SRP02116"/>
    <property type="gene ID" value="WBGene00255903"/>
</dbReference>